<reference evidence="1 2" key="1">
    <citation type="submission" date="2012-02" db="EMBL/GenBank/DDBJ databases">
        <title>The Genome Sequence of Bacteroides finegoldii CL09T03C10.</title>
        <authorList>
            <consortium name="The Broad Institute Genome Sequencing Platform"/>
            <person name="Earl A."/>
            <person name="Ward D."/>
            <person name="Feldgarden M."/>
            <person name="Gevers D."/>
            <person name="Zitomersky N.L."/>
            <person name="Coyne M.J."/>
            <person name="Comstock L.E."/>
            <person name="Young S.K."/>
            <person name="Zeng Q."/>
            <person name="Gargeya S."/>
            <person name="Fitzgerald M."/>
            <person name="Haas B."/>
            <person name="Abouelleil A."/>
            <person name="Alvarado L."/>
            <person name="Arachchi H.M."/>
            <person name="Berlin A."/>
            <person name="Chapman S.B."/>
            <person name="Gearin G."/>
            <person name="Goldberg J."/>
            <person name="Griggs A."/>
            <person name="Gujja S."/>
            <person name="Hansen M."/>
            <person name="Heiman D."/>
            <person name="Howarth C."/>
            <person name="Larimer J."/>
            <person name="Lui A."/>
            <person name="MacDonald P.J.P."/>
            <person name="McCowen C."/>
            <person name="Montmayeur A."/>
            <person name="Murphy C."/>
            <person name="Neiman D."/>
            <person name="Pearson M."/>
            <person name="Priest M."/>
            <person name="Roberts A."/>
            <person name="Saif S."/>
            <person name="Shea T."/>
            <person name="Sisk P."/>
            <person name="Stolte C."/>
            <person name="Sykes S."/>
            <person name="Wortman J."/>
            <person name="Nusbaum C."/>
            <person name="Birren B."/>
        </authorList>
    </citation>
    <scope>NUCLEOTIDE SEQUENCE [LARGE SCALE GENOMIC DNA]</scope>
    <source>
        <strain evidence="1 2">CL09T03C10</strain>
    </source>
</reference>
<dbReference type="AlphaFoldDB" id="K5BUR9"/>
<organism evidence="1 2">
    <name type="scientific">Bacteroides finegoldii CL09T03C10</name>
    <dbReference type="NCBI Taxonomy" id="997888"/>
    <lineage>
        <taxon>Bacteria</taxon>
        <taxon>Pseudomonadati</taxon>
        <taxon>Bacteroidota</taxon>
        <taxon>Bacteroidia</taxon>
        <taxon>Bacteroidales</taxon>
        <taxon>Bacteroidaceae</taxon>
        <taxon>Bacteroides</taxon>
    </lineage>
</organism>
<name>K5BUR9_9BACE</name>
<accession>K5BUR9</accession>
<dbReference type="EMBL" id="AGXW01000002">
    <property type="protein sequence ID" value="EKJ91997.1"/>
    <property type="molecule type" value="Genomic_DNA"/>
</dbReference>
<dbReference type="Gene3D" id="3.40.50.2000">
    <property type="entry name" value="Glycogen Phosphorylase B"/>
    <property type="match status" value="1"/>
</dbReference>
<gene>
    <name evidence="1" type="ORF">HMPREF1057_00832</name>
</gene>
<dbReference type="HOGENOM" id="CLU_745266_0_0_10"/>
<evidence type="ECO:0008006" key="3">
    <source>
        <dbReference type="Google" id="ProtNLM"/>
    </source>
</evidence>
<dbReference type="Proteomes" id="UP000007995">
    <property type="component" value="Unassembled WGS sequence"/>
</dbReference>
<comment type="caution">
    <text evidence="1">The sequence shown here is derived from an EMBL/GenBank/DDBJ whole genome shotgun (WGS) entry which is preliminary data.</text>
</comment>
<dbReference type="SUPFAM" id="SSF53756">
    <property type="entry name" value="UDP-Glycosyltransferase/glycogen phosphorylase"/>
    <property type="match status" value="1"/>
</dbReference>
<evidence type="ECO:0000313" key="2">
    <source>
        <dbReference type="Proteomes" id="UP000007995"/>
    </source>
</evidence>
<sequence>MAQEGYKSKDMNDCEETNDKAIKALIVFREISDTDNLFAPILCDAIRMTGIDVRCSKEAFWESDTAYDIIHFQWPEEVVGWNCDDPDVIRRLEERIRFFRSRGAHFVYTRHNERPHYANDIISRAYDIIETQSDIVVHMGHFSADDFAARYPQSRNVVILHHIYEYTYQEDISTARARQYLNLPQGAFIVTAFGKFRNREEIRMVLGAFRAWKRPHKLLLAPRLYPFSRRNGYGKNFLKRWLSRFGYYVVRPLLNRWLHLRAGGNDDLVDSCDLPYYIAASDLVMIPRKDILNSGNIPLAFLYHKVVVGPDTGNNGELLAITGNPSFDPDDREDIVRALETGARYAAYEHGEANYDYAIDNMNIKKTGREYAQVYKDAINGR</sequence>
<proteinExistence type="predicted"/>
<evidence type="ECO:0000313" key="1">
    <source>
        <dbReference type="EMBL" id="EKJ91997.1"/>
    </source>
</evidence>
<protein>
    <recommendedName>
        <fullName evidence="3">Glycosyltransferase subfamily 4-like N-terminal domain-containing protein</fullName>
    </recommendedName>
</protein>